<dbReference type="Proteomes" id="UP000183868">
    <property type="component" value="Chromosome"/>
</dbReference>
<gene>
    <name evidence="2" type="ORF">Cabys_763</name>
</gene>
<dbReference type="KEGG" id="caby:Cabys_763"/>
<dbReference type="AlphaFoldDB" id="A0A1J1C679"/>
<protein>
    <submittedName>
        <fullName evidence="2">Uncharacterized protein</fullName>
    </submittedName>
</protein>
<reference evidence="2 3" key="1">
    <citation type="submission" date="2016-11" db="EMBL/GenBank/DDBJ databases">
        <title>Genomic analysis of Caldithrix abyssi and proposal of a novel bacterial phylum Caldithrichaeota.</title>
        <authorList>
            <person name="Kublanov I."/>
            <person name="Sigalova O."/>
            <person name="Gavrilov S."/>
            <person name="Lebedinsky A."/>
            <person name="Ivanova N."/>
            <person name="Daum C."/>
            <person name="Reddy T."/>
            <person name="Klenk H.P."/>
            <person name="Goker M."/>
            <person name="Reva O."/>
            <person name="Miroshnichenko M."/>
            <person name="Kyprides N."/>
            <person name="Woyke T."/>
            <person name="Gelfand M."/>
        </authorList>
    </citation>
    <scope>NUCLEOTIDE SEQUENCE [LARGE SCALE GENOMIC DNA]</scope>
    <source>
        <strain evidence="2 3">LF13</strain>
    </source>
</reference>
<feature type="compositionally biased region" description="Basic and acidic residues" evidence="1">
    <location>
        <begin position="1"/>
        <end position="17"/>
    </location>
</feature>
<name>A0A1J1C679_CALAY</name>
<proteinExistence type="predicted"/>
<evidence type="ECO:0000256" key="1">
    <source>
        <dbReference type="SAM" id="MobiDB-lite"/>
    </source>
</evidence>
<organism evidence="2 3">
    <name type="scientific">Caldithrix abyssi DSM 13497</name>
    <dbReference type="NCBI Taxonomy" id="880073"/>
    <lineage>
        <taxon>Bacteria</taxon>
        <taxon>Pseudomonadati</taxon>
        <taxon>Calditrichota</taxon>
        <taxon>Calditrichia</taxon>
        <taxon>Calditrichales</taxon>
        <taxon>Calditrichaceae</taxon>
        <taxon>Caldithrix</taxon>
    </lineage>
</organism>
<evidence type="ECO:0000313" key="2">
    <source>
        <dbReference type="EMBL" id="APF17514.1"/>
    </source>
</evidence>
<accession>A0A1J1C679</accession>
<feature type="region of interest" description="Disordered" evidence="1">
    <location>
        <begin position="1"/>
        <end position="38"/>
    </location>
</feature>
<dbReference type="EMBL" id="CP018099">
    <property type="protein sequence ID" value="APF17514.1"/>
    <property type="molecule type" value="Genomic_DNA"/>
</dbReference>
<sequence>MTHFEAGKKHFRSDLSNHRAHSAQRAGTSQKGAKNVLN</sequence>
<feature type="compositionally biased region" description="Polar residues" evidence="1">
    <location>
        <begin position="25"/>
        <end position="38"/>
    </location>
</feature>
<evidence type="ECO:0000313" key="3">
    <source>
        <dbReference type="Proteomes" id="UP000183868"/>
    </source>
</evidence>